<dbReference type="InterPro" id="IPR043502">
    <property type="entry name" value="DNA/RNA_pol_sf"/>
</dbReference>
<dbReference type="STRING" id="27835.A0A0N4XLN5"/>
<dbReference type="Proteomes" id="UP000271162">
    <property type="component" value="Unassembled WGS sequence"/>
</dbReference>
<keyword evidence="3" id="KW-1185">Reference proteome</keyword>
<accession>A0A0N4XLN5</accession>
<reference evidence="2 3" key="2">
    <citation type="submission" date="2018-11" db="EMBL/GenBank/DDBJ databases">
        <authorList>
            <consortium name="Pathogen Informatics"/>
        </authorList>
    </citation>
    <scope>NUCLEOTIDE SEQUENCE [LARGE SCALE GENOMIC DNA]</scope>
</reference>
<name>A0A0N4XLN5_NIPBR</name>
<feature type="domain" description="Reverse transcriptase" evidence="1">
    <location>
        <begin position="284"/>
        <end position="573"/>
    </location>
</feature>
<evidence type="ECO:0000259" key="1">
    <source>
        <dbReference type="PROSITE" id="PS50878"/>
    </source>
</evidence>
<evidence type="ECO:0000313" key="3">
    <source>
        <dbReference type="Proteomes" id="UP000271162"/>
    </source>
</evidence>
<dbReference type="PANTHER" id="PTHR35450">
    <property type="entry name" value="REVERSE TRANSCRIPTASE DOMAIN-CONTAINING PROTEIN"/>
    <property type="match status" value="1"/>
</dbReference>
<evidence type="ECO:0000313" key="4">
    <source>
        <dbReference type="WBParaSite" id="NBR_0000343701-mRNA-1"/>
    </source>
</evidence>
<dbReference type="InterPro" id="IPR000477">
    <property type="entry name" value="RT_dom"/>
</dbReference>
<dbReference type="EMBL" id="UYSL01005123">
    <property type="protein sequence ID" value="VDL67027.1"/>
    <property type="molecule type" value="Genomic_DNA"/>
</dbReference>
<dbReference type="SUPFAM" id="SSF56672">
    <property type="entry name" value="DNA/RNA polymerases"/>
    <property type="match status" value="1"/>
</dbReference>
<proteinExistence type="predicted"/>
<organism evidence="4">
    <name type="scientific">Nippostrongylus brasiliensis</name>
    <name type="common">Rat hookworm</name>
    <dbReference type="NCBI Taxonomy" id="27835"/>
    <lineage>
        <taxon>Eukaryota</taxon>
        <taxon>Metazoa</taxon>
        <taxon>Ecdysozoa</taxon>
        <taxon>Nematoda</taxon>
        <taxon>Chromadorea</taxon>
        <taxon>Rhabditida</taxon>
        <taxon>Rhabditina</taxon>
        <taxon>Rhabditomorpha</taxon>
        <taxon>Strongyloidea</taxon>
        <taxon>Heligmosomidae</taxon>
        <taxon>Nippostrongylus</taxon>
    </lineage>
</organism>
<dbReference type="AlphaFoldDB" id="A0A0N4XLN5"/>
<dbReference type="OMA" id="YAFSCIV"/>
<dbReference type="PANTHER" id="PTHR35450:SF2">
    <property type="entry name" value="REVERSE TRANSCRIPTASE DOMAIN-CONTAINING PROTEIN"/>
    <property type="match status" value="1"/>
</dbReference>
<protein>
    <submittedName>
        <fullName evidence="4">Reverse transcriptase domain-containing protein</fullName>
    </submittedName>
</protein>
<dbReference type="CDD" id="cd01650">
    <property type="entry name" value="RT_nLTR_like"/>
    <property type="match status" value="1"/>
</dbReference>
<reference evidence="4" key="1">
    <citation type="submission" date="2017-02" db="UniProtKB">
        <authorList>
            <consortium name="WormBaseParasite"/>
        </authorList>
    </citation>
    <scope>IDENTIFICATION</scope>
</reference>
<dbReference type="PROSITE" id="PS50878">
    <property type="entry name" value="RT_POL"/>
    <property type="match status" value="1"/>
</dbReference>
<dbReference type="WBParaSite" id="NBR_0000343701-mRNA-1">
    <property type="protein sequence ID" value="NBR_0000343701-mRNA-1"/>
    <property type="gene ID" value="NBR_0000343701"/>
</dbReference>
<evidence type="ECO:0000313" key="2">
    <source>
        <dbReference type="EMBL" id="VDL67027.1"/>
    </source>
</evidence>
<sequence length="954" mass="108786">MLRFSRFFRVALDSHDRRPVGRPEGVIPKVLLEIGNAVLLRELNNLPTSNGRRYISTLNAAVYAIAKAIAATADELRRGDVSRDPKRRLKELMDARRSRLSVISALTLELRRRKASRQRKGELRRPSPKFLEVAAAYKIRRRGDLSRVLRKTKDELHVIQLEIRKLEEDQRRKLVRRKGISFVALERFDSPTGVPVEAVRRYWEPIVGTNYPFEVSPELEEWSKTLRSNPSSESSLSLTEEAWKTLFSKVKPWKATGPDGIQGFWWKHLPEARTRLVSWCLMALRRPRRSIPTWLCQGRIVLIPKKKVHLGTLGPGDYRPIACLNTCYKILTGMIAGHISQVVGDRFPGSQVALRKGVWGCTHAQILDQTVVKDAERHKKELHMLWVDMTKAFDSLHHGAIKWTVRQWGVSSDVRRLLSTVMMLQSVRYCGFSDGRQVRSRRLKIRNGLMQGDTLSPLLFCLAIAPVSAWITSHTAPYQTTTGSGPRSDGPLTVSHIFYMDDLKVYTVDWESLNKAREGITLVAGQLGLKLNKSKCAIRSLNTPELGVGPNELDSIPILGRGQEVYKYLGAEQTDLICISEMWDRVAEQAMGVARRLFSSSLAVRQKVNGYNQVVIPKLKYAFSCIVFGTGRFSSLRMRARRFDREIRQLLEETHLRFRHSCAARLYVEKERGGLGMKLVEEELERSIVYTWCYLSSHTDFLVSYELAERLRASSKRSIISDFEAVMAANELQNRVSRSILATIKVDSQTFYAATEAARAISKLIREKWSSRHFNEWKGKEVAGRVLKDCGEIPTGICVKDSFLWSAKGWVSSEVLRNVWGAQEASLLTKSSAAYRALNPGAAPTCRMQCGPYHETAEHVVSACSHWRSNIMVERHDEVARVLYSAIRKKYGVTVTVNTYRPHVVELPEVVIQWNDTIVTSEVLQHNRPDLLVWDKRAERIWIIEISVSWFTRI</sequence>
<gene>
    <name evidence="2" type="ORF">NBR_LOCUS3438</name>
</gene>
<dbReference type="Pfam" id="PF00078">
    <property type="entry name" value="RVT_1"/>
    <property type="match status" value="1"/>
</dbReference>